<evidence type="ECO:0000313" key="2">
    <source>
        <dbReference type="Proteomes" id="UP000217561"/>
    </source>
</evidence>
<dbReference type="RefSeq" id="WP_095820862.1">
    <property type="nucleotide sequence ID" value="NZ_NSGH01000001.1"/>
</dbReference>
<keyword evidence="2" id="KW-1185">Reference proteome</keyword>
<comment type="caution">
    <text evidence="1">The sequence shown here is derived from an EMBL/GenBank/DDBJ whole genome shotgun (WGS) entry which is preliminary data.</text>
</comment>
<evidence type="ECO:0000313" key="1">
    <source>
        <dbReference type="EMBL" id="PBB06946.1"/>
    </source>
</evidence>
<proteinExistence type="predicted"/>
<dbReference type="Proteomes" id="UP000217561">
    <property type="component" value="Unassembled WGS sequence"/>
</dbReference>
<reference evidence="1 2" key="1">
    <citation type="submission" date="2017-08" db="EMBL/GenBank/DDBJ databases">
        <title>Salimicrobium alkalisoli sp. nov., isolated from saline alkaline soil.</title>
        <authorList>
            <person name="Zhang G."/>
            <person name="Xiong Q."/>
        </authorList>
    </citation>
    <scope>NUCLEOTIDE SEQUENCE [LARGE SCALE GENOMIC DNA]</scope>
    <source>
        <strain evidence="1 2">WN024</strain>
    </source>
</reference>
<accession>A0ABX4HUN3</accession>
<name>A0ABX4HUN3_9BACI</name>
<organism evidence="1 2">
    <name type="scientific">Salimicrobium humidisoli</name>
    <dbReference type="NCBI Taxonomy" id="2029857"/>
    <lineage>
        <taxon>Bacteria</taxon>
        <taxon>Bacillati</taxon>
        <taxon>Bacillota</taxon>
        <taxon>Bacilli</taxon>
        <taxon>Bacillales</taxon>
        <taxon>Bacillaceae</taxon>
        <taxon>Salimicrobium</taxon>
    </lineage>
</organism>
<gene>
    <name evidence="1" type="ORF">CKW00_00360</name>
</gene>
<dbReference type="EMBL" id="NSGH01000001">
    <property type="protein sequence ID" value="PBB06946.1"/>
    <property type="molecule type" value="Genomic_DNA"/>
</dbReference>
<protein>
    <submittedName>
        <fullName evidence="1">Uncharacterized protein</fullName>
    </submittedName>
</protein>
<sequence length="61" mass="6789">MNNRLVAHISSLLEEEDADVKELIVHTITQVEEKNISAMAHAKKVSRFIDKNLSEGSGDPE</sequence>